<evidence type="ECO:0000313" key="8">
    <source>
        <dbReference type="Proteomes" id="UP001212411"/>
    </source>
</evidence>
<reference evidence="7 8" key="1">
    <citation type="journal article" date="2023" name="G3 (Bethesda)">
        <title>A high-quality reference genome for the fission yeast Schizosaccharomyces osmophilus.</title>
        <authorList>
            <person name="Jia G.S."/>
            <person name="Zhang W.C."/>
            <person name="Liang Y."/>
            <person name="Liu X.H."/>
            <person name="Rhind N."/>
            <person name="Pidoux A."/>
            <person name="Brysch-Herzberg M."/>
            <person name="Du L.L."/>
        </authorList>
    </citation>
    <scope>NUCLEOTIDE SEQUENCE [LARGE SCALE GENOMIC DNA]</scope>
    <source>
        <strain evidence="7 8">CBS 15793</strain>
    </source>
</reference>
<dbReference type="InterPro" id="IPR003959">
    <property type="entry name" value="ATPase_AAA_core"/>
</dbReference>
<keyword evidence="4" id="KW-0175">Coiled coil</keyword>
<feature type="compositionally biased region" description="Low complexity" evidence="5">
    <location>
        <begin position="262"/>
        <end position="288"/>
    </location>
</feature>
<dbReference type="Pfam" id="PF00004">
    <property type="entry name" value="AAA"/>
    <property type="match status" value="1"/>
</dbReference>
<dbReference type="InterPro" id="IPR015415">
    <property type="entry name" value="Spast_Vps4_C"/>
</dbReference>
<dbReference type="Gene3D" id="3.40.50.300">
    <property type="entry name" value="P-loop containing nucleotide triphosphate hydrolases"/>
    <property type="match status" value="1"/>
</dbReference>
<dbReference type="RefSeq" id="XP_056038779.1">
    <property type="nucleotide sequence ID" value="XM_056182128.1"/>
</dbReference>
<dbReference type="InterPro" id="IPR003593">
    <property type="entry name" value="AAA+_ATPase"/>
</dbReference>
<dbReference type="PROSITE" id="PS00674">
    <property type="entry name" value="AAA"/>
    <property type="match status" value="1"/>
</dbReference>
<evidence type="ECO:0000256" key="5">
    <source>
        <dbReference type="SAM" id="MobiDB-lite"/>
    </source>
</evidence>
<dbReference type="InterPro" id="IPR041569">
    <property type="entry name" value="AAA_lid_3"/>
</dbReference>
<evidence type="ECO:0000313" key="7">
    <source>
        <dbReference type="EMBL" id="WBW74536.1"/>
    </source>
</evidence>
<dbReference type="InterPro" id="IPR027417">
    <property type="entry name" value="P-loop_NTPase"/>
</dbReference>
<feature type="domain" description="AAA+ ATPase" evidence="6">
    <location>
        <begin position="480"/>
        <end position="625"/>
    </location>
</feature>
<sequence>MSLEECYNATQTFAKVALHKQKSSDYMDAIVLFEKAKQNILDNPSFQFCQDTIEDLNQEERKYAEALICMLEQFTTQVDQLRNEIVLQEAAFQQLKNPQPVNYAPYKEEERPAKYRPKGSRERRGSATGTMQSNASSSSQLLVTPASTICRTSLRPTPPETEGNSPPKFTKSSKIKSVIFGNKFLSSPKPSKPINPPSEESRLKNANKAALLAWGLLSPSKKTDHPLPPSYIASSAAYKPHNPQIEGHHTYPPARSFESARPQPQSSHLPSTTSSSNTKQKSNLSKLSPSETSESIAIPKNYHGSPSPSGPASKLPIQLSSSSSTTNTLAKTDPASFEVPEFQLSSSSPSFVHPANFNNPFLRQLLSPSELSLSSVNDSMSSRSVNDGWDISSSTEKVANANMSPFSETQTVKSREEQVLHECPEIEEELGRNILREIVVKGDEVLWDDIAGLNAAKESLKEAVVYPFLRPDLFQGLREPARGMLLFGPPGTGKTMLARAVATESKSTFFSISASSLTSKFLGESEKLVRALFTLAKKLSPSIIFVDEIDSLLSARSADGNEHESSRRIKTEFLIQWSSLARAAASRESADQPRVLVLAATNVPWSIDEAARRRFVRRTYIPLPDETGRRVHIKNLLQHQKHYLTDEDIEHIIQATKFYSGSDLTALAKDAAMGPLRALGESLLFTKMELIRPINLQDFLQSLRVIRPSVNLDGLERYDRWNTEYGQQA</sequence>
<feature type="region of interest" description="Disordered" evidence="5">
    <location>
        <begin position="101"/>
        <end position="202"/>
    </location>
</feature>
<evidence type="ECO:0000256" key="4">
    <source>
        <dbReference type="SAM" id="Coils"/>
    </source>
</evidence>
<feature type="compositionally biased region" description="Basic and acidic residues" evidence="5">
    <location>
        <begin position="106"/>
        <end position="125"/>
    </location>
</feature>
<organism evidence="7 8">
    <name type="scientific">Schizosaccharomyces osmophilus</name>
    <dbReference type="NCBI Taxonomy" id="2545709"/>
    <lineage>
        <taxon>Eukaryota</taxon>
        <taxon>Fungi</taxon>
        <taxon>Dikarya</taxon>
        <taxon>Ascomycota</taxon>
        <taxon>Taphrinomycotina</taxon>
        <taxon>Schizosaccharomycetes</taxon>
        <taxon>Schizosaccharomycetales</taxon>
        <taxon>Schizosaccharomycetaceae</taxon>
        <taxon>Schizosaccharomyces</taxon>
    </lineage>
</organism>
<dbReference type="GO" id="GO:0016887">
    <property type="term" value="F:ATP hydrolysis activity"/>
    <property type="evidence" value="ECO:0007669"/>
    <property type="project" value="InterPro"/>
</dbReference>
<dbReference type="GeneID" id="80876817"/>
<feature type="coiled-coil region" evidence="4">
    <location>
        <begin position="64"/>
        <end position="91"/>
    </location>
</feature>
<dbReference type="SMART" id="SM00382">
    <property type="entry name" value="AAA"/>
    <property type="match status" value="1"/>
</dbReference>
<protein>
    <submittedName>
        <fullName evidence="7">Microtubule severing ATPase Spg4</fullName>
    </submittedName>
</protein>
<keyword evidence="2" id="KW-0547">Nucleotide-binding</keyword>
<accession>A0AAF0AWD2</accession>
<dbReference type="KEGG" id="som:SOMG_03337"/>
<dbReference type="FunFam" id="3.40.50.300:FF:000093">
    <property type="entry name" value="Fidgetin-like 1"/>
    <property type="match status" value="1"/>
</dbReference>
<comment type="similarity">
    <text evidence="1">Belongs to the AAA ATPase family.</text>
</comment>
<dbReference type="AlphaFoldDB" id="A0AAF0AWD2"/>
<evidence type="ECO:0000256" key="1">
    <source>
        <dbReference type="ARBA" id="ARBA00006914"/>
    </source>
</evidence>
<dbReference type="CDD" id="cd19509">
    <property type="entry name" value="RecA-like_VPS4-like"/>
    <property type="match status" value="1"/>
</dbReference>
<dbReference type="Gene3D" id="1.10.8.60">
    <property type="match status" value="1"/>
</dbReference>
<dbReference type="Proteomes" id="UP001212411">
    <property type="component" value="Chromosome 2"/>
</dbReference>
<dbReference type="InterPro" id="IPR003960">
    <property type="entry name" value="ATPase_AAA_CS"/>
</dbReference>
<dbReference type="PANTHER" id="PTHR23074:SF17">
    <property type="entry name" value="FIDGETIN-LIKE PROTEIN 1"/>
    <property type="match status" value="1"/>
</dbReference>
<keyword evidence="3" id="KW-0067">ATP-binding</keyword>
<dbReference type="EMBL" id="CP115612">
    <property type="protein sequence ID" value="WBW74536.1"/>
    <property type="molecule type" value="Genomic_DNA"/>
</dbReference>
<dbReference type="Pfam" id="PF17862">
    <property type="entry name" value="AAA_lid_3"/>
    <property type="match status" value="1"/>
</dbReference>
<dbReference type="GO" id="GO:0005524">
    <property type="term" value="F:ATP binding"/>
    <property type="evidence" value="ECO:0007669"/>
    <property type="project" value="UniProtKB-KW"/>
</dbReference>
<feature type="region of interest" description="Disordered" evidence="5">
    <location>
        <begin position="240"/>
        <end position="331"/>
    </location>
</feature>
<proteinExistence type="inferred from homology"/>
<dbReference type="FunFam" id="1.10.8.60:FF:000022">
    <property type="entry name" value="Fidgetin like 1"/>
    <property type="match status" value="1"/>
</dbReference>
<name>A0AAF0AWD2_9SCHI</name>
<gene>
    <name evidence="7" type="primary">spg4</name>
    <name evidence="7" type="ORF">SOMG_03337</name>
</gene>
<dbReference type="Pfam" id="PF09336">
    <property type="entry name" value="Vps4_C"/>
    <property type="match status" value="1"/>
</dbReference>
<feature type="compositionally biased region" description="Polar residues" evidence="5">
    <location>
        <begin position="127"/>
        <end position="155"/>
    </location>
</feature>
<dbReference type="SUPFAM" id="SSF52540">
    <property type="entry name" value="P-loop containing nucleoside triphosphate hydrolases"/>
    <property type="match status" value="1"/>
</dbReference>
<evidence type="ECO:0000256" key="3">
    <source>
        <dbReference type="ARBA" id="ARBA00022840"/>
    </source>
</evidence>
<keyword evidence="8" id="KW-1185">Reference proteome</keyword>
<dbReference type="InterPro" id="IPR050304">
    <property type="entry name" value="MT-severing_AAA_ATPase"/>
</dbReference>
<evidence type="ECO:0000256" key="2">
    <source>
        <dbReference type="ARBA" id="ARBA00022741"/>
    </source>
</evidence>
<evidence type="ECO:0000259" key="6">
    <source>
        <dbReference type="SMART" id="SM00382"/>
    </source>
</evidence>
<dbReference type="PANTHER" id="PTHR23074">
    <property type="entry name" value="AAA DOMAIN-CONTAINING"/>
    <property type="match status" value="1"/>
</dbReference>